<evidence type="ECO:0000313" key="3">
    <source>
        <dbReference type="Proteomes" id="UP000199155"/>
    </source>
</evidence>
<keyword evidence="1" id="KW-0812">Transmembrane</keyword>
<name>A0A1G9JZ06_9ACTN</name>
<evidence type="ECO:0000313" key="2">
    <source>
        <dbReference type="EMBL" id="SDL42285.1"/>
    </source>
</evidence>
<reference evidence="2 3" key="1">
    <citation type="submission" date="2016-10" db="EMBL/GenBank/DDBJ databases">
        <authorList>
            <person name="de Groot N.N."/>
        </authorList>
    </citation>
    <scope>NUCLEOTIDE SEQUENCE [LARGE SCALE GENOMIC DNA]</scope>
    <source>
        <strain evidence="2 3">CGMCC 4.5727</strain>
    </source>
</reference>
<protein>
    <submittedName>
        <fullName evidence="2">Uncharacterized protein</fullName>
    </submittedName>
</protein>
<gene>
    <name evidence="2" type="ORF">SAMN05421806_1386</name>
</gene>
<proteinExistence type="predicted"/>
<feature type="transmembrane region" description="Helical" evidence="1">
    <location>
        <begin position="68"/>
        <end position="87"/>
    </location>
</feature>
<sequence length="106" mass="11382">MSTCHNSWLTCPFTYKGEPVEPVHRLVELAAPLTTGAELKDWILIVVGNLFAAFLAVRALGHFLKKEWGEMVTLGVAAVFVGAIIWAPDAVQGFLTGVWGKVSGSA</sequence>
<dbReference type="Proteomes" id="UP000199155">
    <property type="component" value="Unassembled WGS sequence"/>
</dbReference>
<evidence type="ECO:0000256" key="1">
    <source>
        <dbReference type="SAM" id="Phobius"/>
    </source>
</evidence>
<keyword evidence="1" id="KW-0472">Membrane</keyword>
<organism evidence="2 3">
    <name type="scientific">Streptomyces indicus</name>
    <dbReference type="NCBI Taxonomy" id="417292"/>
    <lineage>
        <taxon>Bacteria</taxon>
        <taxon>Bacillati</taxon>
        <taxon>Actinomycetota</taxon>
        <taxon>Actinomycetes</taxon>
        <taxon>Kitasatosporales</taxon>
        <taxon>Streptomycetaceae</taxon>
        <taxon>Streptomyces</taxon>
    </lineage>
</organism>
<dbReference type="STRING" id="417292.SAMN05421806_1386"/>
<keyword evidence="3" id="KW-1185">Reference proteome</keyword>
<feature type="transmembrane region" description="Helical" evidence="1">
    <location>
        <begin position="42"/>
        <end position="61"/>
    </location>
</feature>
<dbReference type="AlphaFoldDB" id="A0A1G9JZ06"/>
<accession>A0A1G9JZ06</accession>
<dbReference type="EMBL" id="FNFF01000038">
    <property type="protein sequence ID" value="SDL42285.1"/>
    <property type="molecule type" value="Genomic_DNA"/>
</dbReference>
<keyword evidence="1" id="KW-1133">Transmembrane helix</keyword>